<evidence type="ECO:0000256" key="5">
    <source>
        <dbReference type="SAM" id="Phobius"/>
    </source>
</evidence>
<dbReference type="PANTHER" id="PTHR43899:SF13">
    <property type="entry name" value="RH59310P"/>
    <property type="match status" value="1"/>
</dbReference>
<dbReference type="PROSITE" id="PS00061">
    <property type="entry name" value="ADH_SHORT"/>
    <property type="match status" value="1"/>
</dbReference>
<reference evidence="6 7" key="1">
    <citation type="submission" date="2012-01" db="EMBL/GenBank/DDBJ databases">
        <title>The Genome Sequence of Odoribacter laneus YIT 12061.</title>
        <authorList>
            <consortium name="The Broad Institute Genome Sequencing Platform"/>
            <person name="Earl A."/>
            <person name="Ward D."/>
            <person name="Feldgarden M."/>
            <person name="Gevers D."/>
            <person name="Morotomi M."/>
            <person name="Young S.K."/>
            <person name="Zeng Q."/>
            <person name="Gargeya S."/>
            <person name="Fitzgerald M."/>
            <person name="Haas B."/>
            <person name="Abouelleil A."/>
            <person name="Alvarado L."/>
            <person name="Arachchi H.M."/>
            <person name="Berlin A."/>
            <person name="Chapman S.B."/>
            <person name="Gearin G."/>
            <person name="Goldberg J."/>
            <person name="Griggs A."/>
            <person name="Gujja S."/>
            <person name="Hansen M."/>
            <person name="Heiman D."/>
            <person name="Howarth C."/>
            <person name="Larimer J."/>
            <person name="Lui A."/>
            <person name="MacDonald P.J.P."/>
            <person name="McCowen C."/>
            <person name="Montmayeur A."/>
            <person name="Murphy C."/>
            <person name="Neiman D."/>
            <person name="Pearson M."/>
            <person name="Priest M."/>
            <person name="Roberts A."/>
            <person name="Saif S."/>
            <person name="Shea T."/>
            <person name="Sisk P."/>
            <person name="Stolte C."/>
            <person name="Sykes S."/>
            <person name="Wortman J."/>
            <person name="Nusbaum C."/>
            <person name="Birren B."/>
        </authorList>
    </citation>
    <scope>NUCLEOTIDE SEQUENCE [LARGE SCALE GENOMIC DNA]</scope>
    <source>
        <strain evidence="6 7">YIT 12061</strain>
    </source>
</reference>
<dbReference type="Gene3D" id="3.40.50.720">
    <property type="entry name" value="NAD(P)-binding Rossmann-like Domain"/>
    <property type="match status" value="1"/>
</dbReference>
<dbReference type="InterPro" id="IPR051019">
    <property type="entry name" value="VLCFA-Steroid_DH"/>
</dbReference>
<dbReference type="CDD" id="cd05233">
    <property type="entry name" value="SDR_c"/>
    <property type="match status" value="1"/>
</dbReference>
<sequence length="265" mass="30112">MQNQWALITGASSGIGFEYAKVLGERKYNLVIVSNEQQAIQEKGQWLKEEYKIEVFPVYLDLALPGAARQLYAYCQEKSLEVEVLINNAGMFYFGEVLDQKSAQVEKMVLLHLLTPTMLCRLFGADMKKRGRGYILNMSSMSAWLPYPGIALYASTKRYLKSFSRAFRSELYGSGVSVTTLCPGGVATNLYHLSERMQKLAIRLGFMMRPGKLARKGIRAMFRERAMRMPGFLNHLFLPLLLLLPAGFVRWTMRKSGLLPKTNQK</sequence>
<dbReference type="PRINTS" id="PR00081">
    <property type="entry name" value="GDHRDH"/>
</dbReference>
<protein>
    <recommendedName>
        <fullName evidence="8">SDR family NAD(P)-dependent oxidoreductase</fullName>
    </recommendedName>
</protein>
<keyword evidence="7" id="KW-1185">Reference proteome</keyword>
<dbReference type="RefSeq" id="WP_009136457.1">
    <property type="nucleotide sequence ID" value="NZ_JH594596.1"/>
</dbReference>
<dbReference type="AlphaFoldDB" id="H1DGC3"/>
<dbReference type="InterPro" id="IPR002347">
    <property type="entry name" value="SDR_fam"/>
</dbReference>
<dbReference type="GO" id="GO:0016491">
    <property type="term" value="F:oxidoreductase activity"/>
    <property type="evidence" value="ECO:0007669"/>
    <property type="project" value="UniProtKB-KW"/>
</dbReference>
<name>H1DGC3_9BACT</name>
<feature type="transmembrane region" description="Helical" evidence="5">
    <location>
        <begin position="232"/>
        <end position="253"/>
    </location>
</feature>
<evidence type="ECO:0008006" key="8">
    <source>
        <dbReference type="Google" id="ProtNLM"/>
    </source>
</evidence>
<dbReference type="Pfam" id="PF00106">
    <property type="entry name" value="adh_short"/>
    <property type="match status" value="1"/>
</dbReference>
<dbReference type="EMBL" id="ADMC01000019">
    <property type="protein sequence ID" value="EHP48111.1"/>
    <property type="molecule type" value="Genomic_DNA"/>
</dbReference>
<dbReference type="PRINTS" id="PR00080">
    <property type="entry name" value="SDRFAMILY"/>
</dbReference>
<keyword evidence="5" id="KW-0472">Membrane</keyword>
<feature type="transmembrane region" description="Helical" evidence="5">
    <location>
        <begin position="134"/>
        <end position="154"/>
    </location>
</feature>
<dbReference type="PIRSF" id="PIRSF000126">
    <property type="entry name" value="11-beta-HSD1"/>
    <property type="match status" value="1"/>
</dbReference>
<keyword evidence="5" id="KW-0812">Transmembrane</keyword>
<evidence type="ECO:0000256" key="3">
    <source>
        <dbReference type="ARBA" id="ARBA00023002"/>
    </source>
</evidence>
<evidence type="ECO:0000256" key="4">
    <source>
        <dbReference type="RuleBase" id="RU000363"/>
    </source>
</evidence>
<accession>H1DGC3</accession>
<dbReference type="InterPro" id="IPR036291">
    <property type="entry name" value="NAD(P)-bd_dom_sf"/>
</dbReference>
<dbReference type="PANTHER" id="PTHR43899">
    <property type="entry name" value="RH59310P"/>
    <property type="match status" value="1"/>
</dbReference>
<comment type="similarity">
    <text evidence="2 4">Belongs to the short-chain dehydrogenases/reductases (SDR) family.</text>
</comment>
<dbReference type="PATRIC" id="fig|742817.3.peg.1388"/>
<comment type="subcellular location">
    <subcellularLocation>
        <location evidence="1">Endoplasmic reticulum</location>
    </subcellularLocation>
</comment>
<dbReference type="Proteomes" id="UP000004892">
    <property type="component" value="Unassembled WGS sequence"/>
</dbReference>
<evidence type="ECO:0000256" key="2">
    <source>
        <dbReference type="ARBA" id="ARBA00006484"/>
    </source>
</evidence>
<keyword evidence="5" id="KW-1133">Transmembrane helix</keyword>
<dbReference type="InterPro" id="IPR020904">
    <property type="entry name" value="Sc_DH/Rdtase_CS"/>
</dbReference>
<evidence type="ECO:0000313" key="7">
    <source>
        <dbReference type="Proteomes" id="UP000004892"/>
    </source>
</evidence>
<evidence type="ECO:0000313" key="6">
    <source>
        <dbReference type="EMBL" id="EHP48111.1"/>
    </source>
</evidence>
<dbReference type="SUPFAM" id="SSF51735">
    <property type="entry name" value="NAD(P)-binding Rossmann-fold domains"/>
    <property type="match status" value="1"/>
</dbReference>
<dbReference type="GeneID" id="98068886"/>
<organism evidence="6 7">
    <name type="scientific">Odoribacter laneus YIT 12061</name>
    <dbReference type="NCBI Taxonomy" id="742817"/>
    <lineage>
        <taxon>Bacteria</taxon>
        <taxon>Pseudomonadati</taxon>
        <taxon>Bacteroidota</taxon>
        <taxon>Bacteroidia</taxon>
        <taxon>Bacteroidales</taxon>
        <taxon>Odoribacteraceae</taxon>
        <taxon>Odoribacter</taxon>
    </lineage>
</organism>
<gene>
    <name evidence="6" type="ORF">HMPREF9449_01309</name>
</gene>
<proteinExistence type="inferred from homology"/>
<dbReference type="HOGENOM" id="CLU_010194_2_1_10"/>
<evidence type="ECO:0000256" key="1">
    <source>
        <dbReference type="ARBA" id="ARBA00004240"/>
    </source>
</evidence>
<keyword evidence="3" id="KW-0560">Oxidoreductase</keyword>
<dbReference type="eggNOG" id="COG0300">
    <property type="taxonomic scope" value="Bacteria"/>
</dbReference>
<feature type="transmembrane region" description="Helical" evidence="5">
    <location>
        <begin position="174"/>
        <end position="193"/>
    </location>
</feature>
<dbReference type="STRING" id="742817.HMPREF9449_01309"/>
<comment type="caution">
    <text evidence="6">The sequence shown here is derived from an EMBL/GenBank/DDBJ whole genome shotgun (WGS) entry which is preliminary data.</text>
</comment>